<reference evidence="1 2" key="1">
    <citation type="submission" date="2016-10" db="EMBL/GenBank/DDBJ databases">
        <authorList>
            <person name="de Groot N.N."/>
        </authorList>
    </citation>
    <scope>NUCLEOTIDE SEQUENCE [LARGE SCALE GENOMIC DNA]</scope>
    <source>
        <strain evidence="1 2">DSM 3756</strain>
    </source>
</reference>
<sequence length="57" mass="6154">MLTELHEAATPTCEAQHCERPLGEPALVFETDAGRREAHECACGAVTVTVVRSESSR</sequence>
<evidence type="ECO:0000313" key="2">
    <source>
        <dbReference type="Proteomes" id="UP000182573"/>
    </source>
</evidence>
<protein>
    <submittedName>
        <fullName evidence="1">Uncharacterized protein</fullName>
    </submittedName>
</protein>
<dbReference type="RefSeq" id="WP_004517155.1">
    <property type="nucleotide sequence ID" value="NZ_FNOF01000005.1"/>
</dbReference>
<organism evidence="1 2">
    <name type="scientific">Haloarcula vallismortis</name>
    <name type="common">Halobacterium vallismortis</name>
    <dbReference type="NCBI Taxonomy" id="28442"/>
    <lineage>
        <taxon>Archaea</taxon>
        <taxon>Methanobacteriati</taxon>
        <taxon>Methanobacteriota</taxon>
        <taxon>Stenosarchaea group</taxon>
        <taxon>Halobacteria</taxon>
        <taxon>Halobacteriales</taxon>
        <taxon>Haloarculaceae</taxon>
        <taxon>Haloarcula</taxon>
    </lineage>
</organism>
<gene>
    <name evidence="1" type="ORF">SAMN05443574_105226</name>
</gene>
<proteinExistence type="predicted"/>
<dbReference type="STRING" id="28442.SAMN05443574_105226"/>
<name>A0A1H2VC31_HALVA</name>
<evidence type="ECO:0000313" key="1">
    <source>
        <dbReference type="EMBL" id="SDW65877.1"/>
    </source>
</evidence>
<accession>A0A1H2VC31</accession>
<dbReference type="Proteomes" id="UP000182573">
    <property type="component" value="Unassembled WGS sequence"/>
</dbReference>
<dbReference type="EMBL" id="FNOF01000005">
    <property type="protein sequence ID" value="SDW65877.1"/>
    <property type="molecule type" value="Genomic_DNA"/>
</dbReference>
<dbReference type="AlphaFoldDB" id="A0A1H2VC31"/>